<dbReference type="Pfam" id="PF00190">
    <property type="entry name" value="Cupin_1"/>
    <property type="match status" value="2"/>
</dbReference>
<dbReference type="InterPro" id="IPR051610">
    <property type="entry name" value="GPI/OXD"/>
</dbReference>
<evidence type="ECO:0000256" key="3">
    <source>
        <dbReference type="PIRSR" id="PIRSR617774-2"/>
    </source>
</evidence>
<feature type="region of interest" description="Disordered" evidence="4">
    <location>
        <begin position="1"/>
        <end position="54"/>
    </location>
</feature>
<dbReference type="AlphaFoldDB" id="A0A9W6RI19"/>
<dbReference type="InterPro" id="IPR014710">
    <property type="entry name" value="RmlC-like_jellyroll"/>
</dbReference>
<evidence type="ECO:0000256" key="4">
    <source>
        <dbReference type="SAM" id="MobiDB-lite"/>
    </source>
</evidence>
<evidence type="ECO:0000256" key="2">
    <source>
        <dbReference type="PIRSR" id="PIRSR617774-1"/>
    </source>
</evidence>
<dbReference type="RefSeq" id="WP_285623594.1">
    <property type="nucleotide sequence ID" value="NZ_BSTJ01000005.1"/>
</dbReference>
<comment type="cofactor">
    <cofactor evidence="3">
        <name>Mn(2+)</name>
        <dbReference type="ChEBI" id="CHEBI:29035"/>
    </cofactor>
    <text evidence="3">Binds 2 manganese ions per subunit.</text>
</comment>
<evidence type="ECO:0000259" key="5">
    <source>
        <dbReference type="SMART" id="SM00835"/>
    </source>
</evidence>
<dbReference type="InterPro" id="IPR006045">
    <property type="entry name" value="Cupin_1"/>
</dbReference>
<accession>A0A9W6RI19</accession>
<dbReference type="SUPFAM" id="SSF51182">
    <property type="entry name" value="RmlC-like cupins"/>
    <property type="match status" value="1"/>
</dbReference>
<dbReference type="Gene3D" id="2.60.120.10">
    <property type="entry name" value="Jelly Rolls"/>
    <property type="match status" value="2"/>
</dbReference>
<dbReference type="GO" id="GO:0046872">
    <property type="term" value="F:metal ion binding"/>
    <property type="evidence" value="ECO:0007669"/>
    <property type="project" value="UniProtKB-KW"/>
</dbReference>
<feature type="active site" description="Proton donor" evidence="2">
    <location>
        <position position="341"/>
    </location>
</feature>
<comment type="caution">
    <text evidence="6">The sequence shown here is derived from an EMBL/GenBank/DDBJ whole genome shotgun (WGS) entry which is preliminary data.</text>
</comment>
<dbReference type="GO" id="GO:0033609">
    <property type="term" value="P:oxalate metabolic process"/>
    <property type="evidence" value="ECO:0007669"/>
    <property type="project" value="InterPro"/>
</dbReference>
<dbReference type="Proteomes" id="UP001165135">
    <property type="component" value="Unassembled WGS sequence"/>
</dbReference>
<sequence>MRLKRRPADRAPQAVPQPQRDGQGGLDTGPRNIELDRQNPDLLTPPPTDHGTLPNLKFSFSMAHTRIENGGWTREVTQRELPVATTLAGVDMKLNPGAYRELHWHKESEWAYVLEGSCRIGAVDQAGRGFLDDVEQGDLWFFPKGIPHYIQALDEGVEFLLVFDDGAFSENSTFMLSDFFAHTPKSVLAKNLGWTPEQLAKMPEREKYIFDGQVPPPLDDAARIISPSGDVPRTFKHRMHTQPPMRFDGGTVRITDATNFAATTIAAALVELEPGALRELHWHPTDDEWQYYISGFGRMGVFAGSGLARTFDFQAGDVGYVPFAYGHYVENLGDEPLVFLEMFRNPRFEDISANQWMANLPARVTADTLNVPPSLVQALPKDKRSVLPAVR</sequence>
<dbReference type="CDD" id="cd20304">
    <property type="entry name" value="cupin_OxDC_N"/>
    <property type="match status" value="1"/>
</dbReference>
<feature type="binding site" evidence="3">
    <location>
        <position position="105"/>
    </location>
    <ligand>
        <name>Mn(2+)</name>
        <dbReference type="ChEBI" id="CHEBI:29035"/>
        <label>1</label>
    </ligand>
</feature>
<feature type="binding site" evidence="3">
    <location>
        <position position="281"/>
    </location>
    <ligand>
        <name>Mn(2+)</name>
        <dbReference type="ChEBI" id="CHEBI:29035"/>
        <label>2</label>
    </ligand>
</feature>
<proteinExistence type="predicted"/>
<feature type="binding site" evidence="3">
    <location>
        <position position="103"/>
    </location>
    <ligand>
        <name>Mn(2+)</name>
        <dbReference type="ChEBI" id="CHEBI:29035"/>
        <label>1</label>
    </ligand>
</feature>
<feature type="domain" description="Cupin type-1" evidence="5">
    <location>
        <begin position="61"/>
        <end position="200"/>
    </location>
</feature>
<organism evidence="6 7">
    <name type="scientific">Actinoallomurus iriomotensis</name>
    <dbReference type="NCBI Taxonomy" id="478107"/>
    <lineage>
        <taxon>Bacteria</taxon>
        <taxon>Bacillati</taxon>
        <taxon>Actinomycetota</taxon>
        <taxon>Actinomycetes</taxon>
        <taxon>Streptosporangiales</taxon>
        <taxon>Thermomonosporaceae</taxon>
        <taxon>Actinoallomurus</taxon>
    </lineage>
</organism>
<dbReference type="NCBIfam" id="TIGR03404">
    <property type="entry name" value="bicupin_oxalic"/>
    <property type="match status" value="1"/>
</dbReference>
<dbReference type="CDD" id="cd20305">
    <property type="entry name" value="cupin_OxDC_C"/>
    <property type="match status" value="1"/>
</dbReference>
<dbReference type="EMBL" id="BSTJ01000005">
    <property type="protein sequence ID" value="GLY75929.1"/>
    <property type="molecule type" value="Genomic_DNA"/>
</dbReference>
<dbReference type="SMART" id="SM00835">
    <property type="entry name" value="Cupin_1"/>
    <property type="match status" value="2"/>
</dbReference>
<feature type="binding site" evidence="3">
    <location>
        <position position="288"/>
    </location>
    <ligand>
        <name>Mn(2+)</name>
        <dbReference type="ChEBI" id="CHEBI:29035"/>
        <label>2</label>
    </ligand>
</feature>
<dbReference type="InterPro" id="IPR011051">
    <property type="entry name" value="RmlC_Cupin_sf"/>
</dbReference>
<dbReference type="InterPro" id="IPR017774">
    <property type="entry name" value="Bicupin_oxalate_deCO2ase/Oxase"/>
</dbReference>
<name>A0A9W6RI19_9ACTN</name>
<evidence type="ECO:0000313" key="7">
    <source>
        <dbReference type="Proteomes" id="UP001165135"/>
    </source>
</evidence>
<feature type="binding site" evidence="3">
    <location>
        <position position="148"/>
    </location>
    <ligand>
        <name>Mn(2+)</name>
        <dbReference type="ChEBI" id="CHEBI:29035"/>
        <label>1</label>
    </ligand>
</feature>
<evidence type="ECO:0000256" key="1">
    <source>
        <dbReference type="ARBA" id="ARBA00022723"/>
    </source>
</evidence>
<keyword evidence="3" id="KW-0464">Manganese</keyword>
<feature type="domain" description="Cupin type-1" evidence="5">
    <location>
        <begin position="237"/>
        <end position="377"/>
    </location>
</feature>
<reference evidence="6" key="1">
    <citation type="submission" date="2023-03" db="EMBL/GenBank/DDBJ databases">
        <title>Actinoallomurus iriomotensis NBRC 103681.</title>
        <authorList>
            <person name="Ichikawa N."/>
            <person name="Sato H."/>
            <person name="Tonouchi N."/>
        </authorList>
    </citation>
    <scope>NUCLEOTIDE SEQUENCE</scope>
    <source>
        <strain evidence="6">NBRC 103681</strain>
    </source>
</reference>
<dbReference type="PANTHER" id="PTHR35848:SF9">
    <property type="entry name" value="SLL1358 PROTEIN"/>
    <property type="match status" value="1"/>
</dbReference>
<dbReference type="PANTHER" id="PTHR35848">
    <property type="entry name" value="OXALATE-BINDING PROTEIN"/>
    <property type="match status" value="1"/>
</dbReference>
<evidence type="ECO:0000313" key="6">
    <source>
        <dbReference type="EMBL" id="GLY75929.1"/>
    </source>
</evidence>
<feature type="binding site" evidence="3">
    <location>
        <position position="283"/>
    </location>
    <ligand>
        <name>Mn(2+)</name>
        <dbReference type="ChEBI" id="CHEBI:29035"/>
        <label>2</label>
    </ligand>
</feature>
<feature type="binding site" evidence="3">
    <location>
        <position position="327"/>
    </location>
    <ligand>
        <name>Mn(2+)</name>
        <dbReference type="ChEBI" id="CHEBI:29035"/>
        <label>2</label>
    </ligand>
</feature>
<gene>
    <name evidence="6" type="primary">oxdC</name>
    <name evidence="6" type="ORF">Airi01_041960</name>
</gene>
<keyword evidence="1 3" id="KW-0479">Metal-binding</keyword>
<feature type="binding site" evidence="3">
    <location>
        <position position="109"/>
    </location>
    <ligand>
        <name>Mn(2+)</name>
        <dbReference type="ChEBI" id="CHEBI:29035"/>
        <label>1</label>
    </ligand>
</feature>
<protein>
    <submittedName>
        <fullName evidence="6">Oxalate decarboxylase OxdC</fullName>
    </submittedName>
</protein>